<feature type="transmembrane region" description="Helical" evidence="5">
    <location>
        <begin position="81"/>
        <end position="103"/>
    </location>
</feature>
<keyword evidence="2 5" id="KW-0812">Transmembrane</keyword>
<feature type="transmembrane region" description="Helical" evidence="5">
    <location>
        <begin position="16"/>
        <end position="38"/>
    </location>
</feature>
<dbReference type="Proteomes" id="UP000044602">
    <property type="component" value="Unassembled WGS sequence"/>
</dbReference>
<organism evidence="7 9">
    <name type="scientific">Verticillium longisporum</name>
    <name type="common">Verticillium dahliae var. longisporum</name>
    <dbReference type="NCBI Taxonomy" id="100787"/>
    <lineage>
        <taxon>Eukaryota</taxon>
        <taxon>Fungi</taxon>
        <taxon>Dikarya</taxon>
        <taxon>Ascomycota</taxon>
        <taxon>Pezizomycotina</taxon>
        <taxon>Sordariomycetes</taxon>
        <taxon>Hypocreomycetidae</taxon>
        <taxon>Glomerellales</taxon>
        <taxon>Plectosphaerellaceae</taxon>
        <taxon>Verticillium</taxon>
    </lineage>
</organism>
<dbReference type="PANTHER" id="PTHR31465">
    <property type="entry name" value="PROTEIN RTA1-RELATED"/>
    <property type="match status" value="1"/>
</dbReference>
<evidence type="ECO:0000313" key="8">
    <source>
        <dbReference type="Proteomes" id="UP000044602"/>
    </source>
</evidence>
<feature type="transmembrane region" description="Helical" evidence="5">
    <location>
        <begin position="165"/>
        <end position="188"/>
    </location>
</feature>
<evidence type="ECO:0000313" key="9">
    <source>
        <dbReference type="Proteomes" id="UP000045706"/>
    </source>
</evidence>
<dbReference type="GO" id="GO:0005886">
    <property type="term" value="C:plasma membrane"/>
    <property type="evidence" value="ECO:0007669"/>
    <property type="project" value="TreeGrafter"/>
</dbReference>
<reference evidence="8 9" key="1">
    <citation type="submission" date="2015-05" db="EMBL/GenBank/DDBJ databases">
        <authorList>
            <person name="Fogelqvist Johan"/>
        </authorList>
    </citation>
    <scope>NUCLEOTIDE SEQUENCE [LARGE SCALE GENOMIC DNA]</scope>
    <source>
        <strain evidence="6">VL1</strain>
        <strain evidence="7">VL2</strain>
    </source>
</reference>
<dbReference type="EMBL" id="CVQI01023336">
    <property type="protein sequence ID" value="CRK31086.1"/>
    <property type="molecule type" value="Genomic_DNA"/>
</dbReference>
<dbReference type="GO" id="GO:0000324">
    <property type="term" value="C:fungal-type vacuole"/>
    <property type="evidence" value="ECO:0007669"/>
    <property type="project" value="TreeGrafter"/>
</dbReference>
<dbReference type="EMBL" id="CVQH01010890">
    <property type="protein sequence ID" value="CRK19577.1"/>
    <property type="molecule type" value="Genomic_DNA"/>
</dbReference>
<protein>
    <recommendedName>
        <fullName evidence="10">RTA1 like protein</fullName>
    </recommendedName>
</protein>
<keyword evidence="3 5" id="KW-1133">Transmembrane helix</keyword>
<feature type="transmembrane region" description="Helical" evidence="5">
    <location>
        <begin position="270"/>
        <end position="293"/>
    </location>
</feature>
<name>A0A0G4MAC8_VERLO</name>
<dbReference type="InterPro" id="IPR007568">
    <property type="entry name" value="RTA1"/>
</dbReference>
<evidence type="ECO:0000256" key="5">
    <source>
        <dbReference type="SAM" id="Phobius"/>
    </source>
</evidence>
<gene>
    <name evidence="6" type="ORF">BN1708_012682</name>
    <name evidence="7" type="ORF">BN1723_014443</name>
</gene>
<dbReference type="AlphaFoldDB" id="A0A0G4MAC8"/>
<evidence type="ECO:0000313" key="6">
    <source>
        <dbReference type="EMBL" id="CRK19577.1"/>
    </source>
</evidence>
<evidence type="ECO:0000313" key="7">
    <source>
        <dbReference type="EMBL" id="CRK31086.1"/>
    </source>
</evidence>
<accession>A0A0G4MAC8</accession>
<evidence type="ECO:0000256" key="3">
    <source>
        <dbReference type="ARBA" id="ARBA00022989"/>
    </source>
</evidence>
<evidence type="ECO:0000256" key="4">
    <source>
        <dbReference type="ARBA" id="ARBA00023136"/>
    </source>
</evidence>
<dbReference type="PANTHER" id="PTHR31465:SF8">
    <property type="entry name" value="DOMAIN PROTEIN, PUTATIVE (AFU_ORTHOLOGUE AFUA_6G14140)-RELATED"/>
    <property type="match status" value="1"/>
</dbReference>
<dbReference type="Proteomes" id="UP000045706">
    <property type="component" value="Unassembled WGS sequence"/>
</dbReference>
<keyword evidence="8" id="KW-1185">Reference proteome</keyword>
<evidence type="ECO:0008006" key="10">
    <source>
        <dbReference type="Google" id="ProtNLM"/>
    </source>
</evidence>
<feature type="transmembrane region" description="Helical" evidence="5">
    <location>
        <begin position="234"/>
        <end position="255"/>
    </location>
</feature>
<feature type="transmembrane region" description="Helical" evidence="5">
    <location>
        <begin position="123"/>
        <end position="145"/>
    </location>
</feature>
<dbReference type="Pfam" id="PF04479">
    <property type="entry name" value="RTA1"/>
    <property type="match status" value="1"/>
</dbReference>
<comment type="subcellular location">
    <subcellularLocation>
        <location evidence="1">Membrane</location>
        <topology evidence="1">Multi-pass membrane protein</topology>
    </subcellularLocation>
</comment>
<feature type="transmembrane region" description="Helical" evidence="5">
    <location>
        <begin position="50"/>
        <end position="69"/>
    </location>
</feature>
<evidence type="ECO:0000256" key="2">
    <source>
        <dbReference type="ARBA" id="ARBA00022692"/>
    </source>
</evidence>
<evidence type="ECO:0000256" key="1">
    <source>
        <dbReference type="ARBA" id="ARBA00004141"/>
    </source>
</evidence>
<proteinExistence type="predicted"/>
<sequence>MDCTEVSPDCPVELSFYGAFLSEGAAIFFGVSFLLLLLTQFYFGYKARTWSFMIWLAIGTGFEVVGYAARMLIVGDPFETNYFIIHLITLLLAPTLVAAAISITFKRLVLWYGPQWSHLRPSLYPWVFVGTDFVSIFIQVIGGGATATVATGSGNEAVRKLGEAMIISGVVFQVVNMLCCSTLMLVYVRRRKKALIEGPAEIGSYQQHLNPTNRGVIPLSRSEATDREARRVTLFVYAIAVAYAAIIIRCCYRIAESIPAIAKDVMRNEAVFLLLDGAMILIAIGSVTAFHPYKFFPYLGMKTPKEKNMSTQEGYQLGNM</sequence>
<keyword evidence="4 5" id="KW-0472">Membrane</keyword>